<dbReference type="CDD" id="cd05233">
    <property type="entry name" value="SDR_c"/>
    <property type="match status" value="1"/>
</dbReference>
<dbReference type="PRINTS" id="PR00081">
    <property type="entry name" value="GDHRDH"/>
</dbReference>
<evidence type="ECO:0000313" key="2">
    <source>
        <dbReference type="EMBL" id="QNN60100.1"/>
    </source>
</evidence>
<comment type="similarity">
    <text evidence="1">Belongs to the short-chain dehydrogenases/reductases (SDR) family.</text>
</comment>
<dbReference type="InterPro" id="IPR020904">
    <property type="entry name" value="Sc_DH/Rdtase_CS"/>
</dbReference>
<organism evidence="2 3">
    <name type="scientific">Erysipelothrix inopinata</name>
    <dbReference type="NCBI Taxonomy" id="225084"/>
    <lineage>
        <taxon>Bacteria</taxon>
        <taxon>Bacillati</taxon>
        <taxon>Bacillota</taxon>
        <taxon>Erysipelotrichia</taxon>
        <taxon>Erysipelotrichales</taxon>
        <taxon>Erysipelotrichaceae</taxon>
        <taxon>Erysipelothrix</taxon>
    </lineage>
</organism>
<gene>
    <name evidence="2" type="ORF">H9L01_06915</name>
</gene>
<dbReference type="GO" id="GO:0016616">
    <property type="term" value="F:oxidoreductase activity, acting on the CH-OH group of donors, NAD or NADP as acceptor"/>
    <property type="evidence" value="ECO:0007669"/>
    <property type="project" value="TreeGrafter"/>
</dbReference>
<protein>
    <submittedName>
        <fullName evidence="2">SDR family oxidoreductase</fullName>
    </submittedName>
</protein>
<dbReference type="PANTHER" id="PTHR42760">
    <property type="entry name" value="SHORT-CHAIN DEHYDROGENASES/REDUCTASES FAMILY MEMBER"/>
    <property type="match status" value="1"/>
</dbReference>
<name>A0A7G9RWX5_9FIRM</name>
<dbReference type="PROSITE" id="PS00061">
    <property type="entry name" value="ADH_SHORT"/>
    <property type="match status" value="1"/>
</dbReference>
<evidence type="ECO:0000313" key="3">
    <source>
        <dbReference type="Proteomes" id="UP000515928"/>
    </source>
</evidence>
<dbReference type="EMBL" id="CP060715">
    <property type="protein sequence ID" value="QNN60100.1"/>
    <property type="molecule type" value="Genomic_DNA"/>
</dbReference>
<keyword evidence="3" id="KW-1185">Reference proteome</keyword>
<accession>A0A7G9RWX5</accession>
<evidence type="ECO:0000256" key="1">
    <source>
        <dbReference type="ARBA" id="ARBA00006484"/>
    </source>
</evidence>
<dbReference type="Pfam" id="PF13561">
    <property type="entry name" value="adh_short_C2"/>
    <property type="match status" value="1"/>
</dbReference>
<dbReference type="RefSeq" id="WP_187533232.1">
    <property type="nucleotide sequence ID" value="NZ_CBCSHU010000020.1"/>
</dbReference>
<dbReference type="InterPro" id="IPR002347">
    <property type="entry name" value="SDR_fam"/>
</dbReference>
<dbReference type="SUPFAM" id="SSF51735">
    <property type="entry name" value="NAD(P)-binding Rossmann-fold domains"/>
    <property type="match status" value="1"/>
</dbReference>
<dbReference type="KEGG" id="eio:H9L01_06915"/>
<sequence>MKLDGKTILVTGVSRLGGIGAAIALKLSESGAKVIIHGHSDFDIEAKYSDSDDSFPSEFCKKHENIFVAPSSDLSSGRNCESLIEFVNEKYGVIHGLVLNHAYSTQGSFGELKEDEINKHLNTNVTGNLLLIQNFSEQLVDGNRGAITLFTSGQYLGPMTQEIAYAVSKDAIIGITNQASYALAPKNIQVNAINPGPTDTGYASGDDYERIKNMFPAKRWGVPEDAANLVAFLQSDESSWITGQIIASEGGFTR</sequence>
<dbReference type="Proteomes" id="UP000515928">
    <property type="component" value="Chromosome"/>
</dbReference>
<proteinExistence type="inferred from homology"/>
<dbReference type="AlphaFoldDB" id="A0A7G9RWX5"/>
<dbReference type="InterPro" id="IPR036291">
    <property type="entry name" value="NAD(P)-bd_dom_sf"/>
</dbReference>
<reference evidence="2 3" key="1">
    <citation type="submission" date="2020-08" db="EMBL/GenBank/DDBJ databases">
        <title>Genome sequence of Erysipelothrix inopinata DSM 15511T.</title>
        <authorList>
            <person name="Hyun D.-W."/>
            <person name="Bae J.-W."/>
        </authorList>
    </citation>
    <scope>NUCLEOTIDE SEQUENCE [LARGE SCALE GENOMIC DNA]</scope>
    <source>
        <strain evidence="2 3">DSM 15511</strain>
    </source>
</reference>
<dbReference type="Gene3D" id="3.40.50.720">
    <property type="entry name" value="NAD(P)-binding Rossmann-like Domain"/>
    <property type="match status" value="1"/>
</dbReference>